<keyword evidence="4" id="KW-0490">MHC I</keyword>
<reference evidence="10" key="1">
    <citation type="journal article" date="2004" name="Nature">
        <title>Genome duplication in the teleost fish Tetraodon nigroviridis reveals the early vertebrate proto-karyotype.</title>
        <authorList>
            <person name="Jaillon O."/>
            <person name="Aury J.-M."/>
            <person name="Brunet F."/>
            <person name="Petit J.-L."/>
            <person name="Stange-Thomann N."/>
            <person name="Mauceli E."/>
            <person name="Bouneau L."/>
            <person name="Fischer C."/>
            <person name="Ozouf-Costaz C."/>
            <person name="Bernot A."/>
            <person name="Nicaud S."/>
            <person name="Jaffe D."/>
            <person name="Fisher S."/>
            <person name="Lutfalla G."/>
            <person name="Dossat C."/>
            <person name="Segurens B."/>
            <person name="Dasilva C."/>
            <person name="Salanoubat M."/>
            <person name="Levy M."/>
            <person name="Boudet N."/>
            <person name="Castellano S."/>
            <person name="Anthouard V."/>
            <person name="Jubin C."/>
            <person name="Castelli V."/>
            <person name="Katinka M."/>
            <person name="Vacherie B."/>
            <person name="Biemont C."/>
            <person name="Skalli Z."/>
            <person name="Cattolico L."/>
            <person name="Poulain J."/>
            <person name="De Berardinis V."/>
            <person name="Cruaud C."/>
            <person name="Duprat S."/>
            <person name="Brottier P."/>
            <person name="Coutanceau J.-P."/>
            <person name="Gouzy J."/>
            <person name="Parra G."/>
            <person name="Lardier G."/>
            <person name="Chapple C."/>
            <person name="McKernan K.J."/>
            <person name="McEwan P."/>
            <person name="Bosak S."/>
            <person name="Kellis M."/>
            <person name="Volff J.-N."/>
            <person name="Guigo R."/>
            <person name="Zody M.C."/>
            <person name="Mesirov J."/>
            <person name="Lindblad-Toh K."/>
            <person name="Birren B."/>
            <person name="Nusbaum C."/>
            <person name="Kahn D."/>
            <person name="Robinson-Rechavi M."/>
            <person name="Laudet V."/>
            <person name="Schachter V."/>
            <person name="Quetier F."/>
            <person name="Saurin W."/>
            <person name="Scarpelli C."/>
            <person name="Wincker P."/>
            <person name="Lander E.S."/>
            <person name="Weissenbach J."/>
            <person name="Roest Crollius H."/>
        </authorList>
    </citation>
    <scope>NUCLEOTIDE SEQUENCE [LARGE SCALE GENOMIC DNA]</scope>
</reference>
<evidence type="ECO:0000256" key="3">
    <source>
        <dbReference type="ARBA" id="ARBA00018767"/>
    </source>
</evidence>
<dbReference type="FunFam" id="2.60.40.10:FF:001005">
    <property type="entry name" value="Beta-2-microglobulin"/>
    <property type="match status" value="1"/>
</dbReference>
<dbReference type="GO" id="GO:0010038">
    <property type="term" value="P:response to metal ion"/>
    <property type="evidence" value="ECO:0007669"/>
    <property type="project" value="UniProtKB-ARBA"/>
</dbReference>
<proteinExistence type="inferred from homology"/>
<accession>H3BWT6</accession>
<evidence type="ECO:0000313" key="10">
    <source>
        <dbReference type="Proteomes" id="UP000007303"/>
    </source>
</evidence>
<dbReference type="PANTHER" id="PTHR19944">
    <property type="entry name" value="MHC CLASS II-RELATED"/>
    <property type="match status" value="1"/>
</dbReference>
<comment type="similarity">
    <text evidence="2">Belongs to the beta-2-microglobulin family.</text>
</comment>
<dbReference type="HOGENOM" id="CLU_163066_2_0_1"/>
<reference evidence="9" key="3">
    <citation type="submission" date="2025-09" db="UniProtKB">
        <authorList>
            <consortium name="Ensembl"/>
        </authorList>
    </citation>
    <scope>IDENTIFICATION</scope>
</reference>
<dbReference type="Pfam" id="PF07654">
    <property type="entry name" value="C1-set"/>
    <property type="match status" value="1"/>
</dbReference>
<dbReference type="GO" id="GO:0005576">
    <property type="term" value="C:extracellular region"/>
    <property type="evidence" value="ECO:0007669"/>
    <property type="project" value="UniProtKB-SubCell"/>
</dbReference>
<dbReference type="STRING" id="99883.ENSTNIP00000000449"/>
<dbReference type="InParanoid" id="H3BWT6"/>
<dbReference type="InterPro" id="IPR007110">
    <property type="entry name" value="Ig-like_dom"/>
</dbReference>
<dbReference type="PROSITE" id="PS00290">
    <property type="entry name" value="IG_MHC"/>
    <property type="match status" value="1"/>
</dbReference>
<organism evidence="9 10">
    <name type="scientific">Tetraodon nigroviridis</name>
    <name type="common">Spotted green pufferfish</name>
    <name type="synonym">Chelonodon nigroviridis</name>
    <dbReference type="NCBI Taxonomy" id="99883"/>
    <lineage>
        <taxon>Eukaryota</taxon>
        <taxon>Metazoa</taxon>
        <taxon>Chordata</taxon>
        <taxon>Craniata</taxon>
        <taxon>Vertebrata</taxon>
        <taxon>Euteleostomi</taxon>
        <taxon>Actinopterygii</taxon>
        <taxon>Neopterygii</taxon>
        <taxon>Teleostei</taxon>
        <taxon>Neoteleostei</taxon>
        <taxon>Acanthomorphata</taxon>
        <taxon>Eupercaria</taxon>
        <taxon>Tetraodontiformes</taxon>
        <taxon>Tetradontoidea</taxon>
        <taxon>Tetraodontidae</taxon>
        <taxon>Tetraodon</taxon>
    </lineage>
</organism>
<dbReference type="Ensembl" id="ENSTNIT00000002928.1">
    <property type="protein sequence ID" value="ENSTNIP00000000449.1"/>
    <property type="gene ID" value="ENSTNIG00000001604.1"/>
</dbReference>
<evidence type="ECO:0000313" key="9">
    <source>
        <dbReference type="Ensembl" id="ENSTNIP00000000449.1"/>
    </source>
</evidence>
<evidence type="ECO:0000256" key="2">
    <source>
        <dbReference type="ARBA" id="ARBA00009564"/>
    </source>
</evidence>
<dbReference type="InterPro" id="IPR003006">
    <property type="entry name" value="Ig/MHC_CS"/>
</dbReference>
<name>H3BWT6_TETNG</name>
<keyword evidence="5" id="KW-0964">Secreted</keyword>
<dbReference type="InterPro" id="IPR050160">
    <property type="entry name" value="MHC/Immunoglobulin"/>
</dbReference>
<evidence type="ECO:0000256" key="7">
    <source>
        <dbReference type="ARBA" id="ARBA00023319"/>
    </source>
</evidence>
<dbReference type="PROSITE" id="PS50835">
    <property type="entry name" value="IG_LIKE"/>
    <property type="match status" value="1"/>
</dbReference>
<dbReference type="AlphaFoldDB" id="H3BWT6"/>
<keyword evidence="7" id="KW-0393">Immunoglobulin domain</keyword>
<dbReference type="Gene3D" id="2.60.40.10">
    <property type="entry name" value="Immunoglobulins"/>
    <property type="match status" value="1"/>
</dbReference>
<dbReference type="SMART" id="SM00407">
    <property type="entry name" value="IGc1"/>
    <property type="match status" value="1"/>
</dbReference>
<dbReference type="GeneTree" id="ENSGT00940000165013"/>
<sequence length="95" mass="10803">LPLRFKVYTQTPGEVGKANVLLCHVSGFHPPQISIELLKNGQSLSGSLQTDLAFEENWQYYLTKYVSFTPTKGDNYACRVTHMGESNTYNWEPDM</sequence>
<evidence type="ECO:0000259" key="8">
    <source>
        <dbReference type="PROSITE" id="PS50835"/>
    </source>
</evidence>
<protein>
    <recommendedName>
        <fullName evidence="3">Beta-2-microglobulin</fullName>
    </recommendedName>
</protein>
<keyword evidence="10" id="KW-1185">Reference proteome</keyword>
<reference evidence="9" key="2">
    <citation type="submission" date="2025-08" db="UniProtKB">
        <authorList>
            <consortium name="Ensembl"/>
        </authorList>
    </citation>
    <scope>IDENTIFICATION</scope>
</reference>
<dbReference type="PANTHER" id="PTHR19944:SF62">
    <property type="entry name" value="BETA-2-MICROGLOBULIN"/>
    <property type="match status" value="1"/>
</dbReference>
<evidence type="ECO:0000256" key="5">
    <source>
        <dbReference type="ARBA" id="ARBA00022525"/>
    </source>
</evidence>
<dbReference type="GO" id="GO:0002474">
    <property type="term" value="P:antigen processing and presentation of peptide antigen via MHC class I"/>
    <property type="evidence" value="ECO:0007669"/>
    <property type="project" value="UniProtKB-KW"/>
</dbReference>
<dbReference type="Proteomes" id="UP000007303">
    <property type="component" value="Unassembled WGS sequence"/>
</dbReference>
<dbReference type="InterPro" id="IPR003597">
    <property type="entry name" value="Ig_C1-set"/>
</dbReference>
<dbReference type="InterPro" id="IPR013783">
    <property type="entry name" value="Ig-like_fold"/>
</dbReference>
<keyword evidence="6" id="KW-0391">Immunity</keyword>
<evidence type="ECO:0000256" key="4">
    <source>
        <dbReference type="ARBA" id="ARBA00022451"/>
    </source>
</evidence>
<dbReference type="GO" id="GO:0042612">
    <property type="term" value="C:MHC class I protein complex"/>
    <property type="evidence" value="ECO:0007669"/>
    <property type="project" value="UniProtKB-KW"/>
</dbReference>
<evidence type="ECO:0000256" key="6">
    <source>
        <dbReference type="ARBA" id="ARBA00022859"/>
    </source>
</evidence>
<evidence type="ECO:0000256" key="1">
    <source>
        <dbReference type="ARBA" id="ARBA00004613"/>
    </source>
</evidence>
<dbReference type="InterPro" id="IPR036179">
    <property type="entry name" value="Ig-like_dom_sf"/>
</dbReference>
<dbReference type="SUPFAM" id="SSF48726">
    <property type="entry name" value="Immunoglobulin"/>
    <property type="match status" value="1"/>
</dbReference>
<dbReference type="OMA" id="NTYIWEA"/>
<comment type="subcellular location">
    <subcellularLocation>
        <location evidence="1">Secreted</location>
    </subcellularLocation>
</comment>
<feature type="domain" description="Ig-like" evidence="8">
    <location>
        <begin position="2"/>
        <end position="90"/>
    </location>
</feature>